<name>A0A1F7RVC3_9BACT</name>
<reference evidence="1 2" key="1">
    <citation type="journal article" date="2016" name="Nat. Commun.">
        <title>Thousands of microbial genomes shed light on interconnected biogeochemical processes in an aquifer system.</title>
        <authorList>
            <person name="Anantharaman K."/>
            <person name="Brown C.T."/>
            <person name="Hug L.A."/>
            <person name="Sharon I."/>
            <person name="Castelle C.J."/>
            <person name="Probst A.J."/>
            <person name="Thomas B.C."/>
            <person name="Singh A."/>
            <person name="Wilkins M.J."/>
            <person name="Karaoz U."/>
            <person name="Brodie E.L."/>
            <person name="Williams K.H."/>
            <person name="Hubbard S.S."/>
            <person name="Banfield J.F."/>
        </authorList>
    </citation>
    <scope>NUCLEOTIDE SEQUENCE [LARGE SCALE GENOMIC DNA]</scope>
</reference>
<dbReference type="AlphaFoldDB" id="A0A1F7RVC3"/>
<comment type="caution">
    <text evidence="1">The sequence shown here is derived from an EMBL/GenBank/DDBJ whole genome shotgun (WGS) entry which is preliminary data.</text>
</comment>
<evidence type="ECO:0000313" key="2">
    <source>
        <dbReference type="Proteomes" id="UP000179266"/>
    </source>
</evidence>
<protein>
    <submittedName>
        <fullName evidence="1">Uncharacterized protein</fullName>
    </submittedName>
</protein>
<proteinExistence type="predicted"/>
<organism evidence="1 2">
    <name type="scientific">Candidatus Schekmanbacteria bacterium RBG_13_48_7</name>
    <dbReference type="NCBI Taxonomy" id="1817878"/>
    <lineage>
        <taxon>Bacteria</taxon>
        <taxon>Candidatus Schekmaniibacteriota</taxon>
    </lineage>
</organism>
<accession>A0A1F7RVC3</accession>
<sequence>MNPNGYDEGKINKLLKELYKEVIELIQEMIAQLGWIKNSSVRFLDDSYIRIALLLFYIYNSD</sequence>
<evidence type="ECO:0000313" key="1">
    <source>
        <dbReference type="EMBL" id="OGL45492.1"/>
    </source>
</evidence>
<gene>
    <name evidence="1" type="ORF">A2161_19435</name>
</gene>
<dbReference type="EMBL" id="MGDD01000174">
    <property type="protein sequence ID" value="OGL45492.1"/>
    <property type="molecule type" value="Genomic_DNA"/>
</dbReference>
<dbReference type="Proteomes" id="UP000179266">
    <property type="component" value="Unassembled WGS sequence"/>
</dbReference>